<dbReference type="Proteomes" id="UP000014523">
    <property type="component" value="Unassembled WGS sequence"/>
</dbReference>
<dbReference type="AlphaFoldDB" id="A0A829HNH5"/>
<sequence length="72" mass="8311">MMVLDIPKPKNISSKLKPMLAPEIKGSVFLNPYIKLDERMVMLMGPGEMDMVNEKRNILISIERDITDIFFN</sequence>
<gene>
    <name evidence="1" type="ORF">F957_00133</name>
</gene>
<keyword evidence="2" id="KW-1185">Reference proteome</keyword>
<comment type="caution">
    <text evidence="1">The sequence shown here is derived from an EMBL/GenBank/DDBJ whole genome shotgun (WGS) entry which is preliminary data.</text>
</comment>
<name>A0A829HNH5_9GAMM</name>
<reference evidence="1 2" key="1">
    <citation type="submission" date="2013-06" db="EMBL/GenBank/DDBJ databases">
        <title>The Genome Sequence of Acinetobacter gyllenbergii CIP 110306.</title>
        <authorList>
            <consortium name="The Broad Institute Genome Sequencing Platform"/>
            <consortium name="The Broad Institute Genome Sequencing Center for Infectious Disease"/>
            <person name="Cerqueira G."/>
            <person name="Feldgarden M."/>
            <person name="Courvalin P."/>
            <person name="Perichon B."/>
            <person name="Grillot-Courvalin C."/>
            <person name="Clermont D."/>
            <person name="Rocha E."/>
            <person name="Yoon E.-J."/>
            <person name="Nemec A."/>
            <person name="Young S.K."/>
            <person name="Zeng Q."/>
            <person name="Gargeya S."/>
            <person name="Fitzgerald M."/>
            <person name="Abouelleil A."/>
            <person name="Alvarado L."/>
            <person name="Berlin A.M."/>
            <person name="Chapman S.B."/>
            <person name="Dewar J."/>
            <person name="Goldberg J."/>
            <person name="Griggs A."/>
            <person name="Gujja S."/>
            <person name="Hansen M."/>
            <person name="Howarth C."/>
            <person name="Imamovic A."/>
            <person name="Larimer J."/>
            <person name="McCowan C."/>
            <person name="Murphy C."/>
            <person name="Pearson M."/>
            <person name="Priest M."/>
            <person name="Roberts A."/>
            <person name="Saif S."/>
            <person name="Shea T."/>
            <person name="Sykes S."/>
            <person name="Wortman J."/>
            <person name="Nusbaum C."/>
            <person name="Birren B."/>
        </authorList>
    </citation>
    <scope>NUCLEOTIDE SEQUENCE [LARGE SCALE GENOMIC DNA]</scope>
    <source>
        <strain evidence="1 2">CIP 110306</strain>
    </source>
</reference>
<accession>A0A829HNH5</accession>
<evidence type="ECO:0000313" key="1">
    <source>
        <dbReference type="EMBL" id="EPF94547.1"/>
    </source>
</evidence>
<proteinExistence type="predicted"/>
<protein>
    <submittedName>
        <fullName evidence="1">Uncharacterized protein</fullName>
    </submittedName>
</protein>
<dbReference type="EMBL" id="ATGG01000002">
    <property type="protein sequence ID" value="EPF94547.1"/>
    <property type="molecule type" value="Genomic_DNA"/>
</dbReference>
<evidence type="ECO:0000313" key="2">
    <source>
        <dbReference type="Proteomes" id="UP000014523"/>
    </source>
</evidence>
<organism evidence="1 2">
    <name type="scientific">Acinetobacter gyllenbergii CIP 110306 = MTCC 11365</name>
    <dbReference type="NCBI Taxonomy" id="1217657"/>
    <lineage>
        <taxon>Bacteria</taxon>
        <taxon>Pseudomonadati</taxon>
        <taxon>Pseudomonadota</taxon>
        <taxon>Gammaproteobacteria</taxon>
        <taxon>Moraxellales</taxon>
        <taxon>Moraxellaceae</taxon>
        <taxon>Acinetobacter</taxon>
    </lineage>
</organism>